<accession>A0A178Z3C1</accession>
<protein>
    <submittedName>
        <fullName evidence="1">Uncharacterized protein</fullName>
    </submittedName>
</protein>
<dbReference type="RefSeq" id="XP_018687070.1">
    <property type="nucleotide sequence ID" value="XM_018843600.1"/>
</dbReference>
<sequence>MQSPRLLDDYNRVETVPNDYDIVHLRVLSVTEGDSREESSDIGRDKVT</sequence>
<keyword evidence="2" id="KW-1185">Reference proteome</keyword>
<dbReference type="EMBL" id="LVYI01000040">
    <property type="protein sequence ID" value="OAP53703.1"/>
    <property type="molecule type" value="Genomic_DNA"/>
</dbReference>
<proteinExistence type="predicted"/>
<name>A0A178Z3C1_9EURO</name>
<evidence type="ECO:0000313" key="2">
    <source>
        <dbReference type="Proteomes" id="UP000078343"/>
    </source>
</evidence>
<dbReference type="GeneID" id="30016284"/>
<gene>
    <name evidence="1" type="ORF">AYL99_12120</name>
</gene>
<dbReference type="AlphaFoldDB" id="A0A178Z3C1"/>
<comment type="caution">
    <text evidence="1">The sequence shown here is derived from an EMBL/GenBank/DDBJ whole genome shotgun (WGS) entry which is preliminary data.</text>
</comment>
<organism evidence="1 2">
    <name type="scientific">Fonsecaea erecta</name>
    <dbReference type="NCBI Taxonomy" id="1367422"/>
    <lineage>
        <taxon>Eukaryota</taxon>
        <taxon>Fungi</taxon>
        <taxon>Dikarya</taxon>
        <taxon>Ascomycota</taxon>
        <taxon>Pezizomycotina</taxon>
        <taxon>Eurotiomycetes</taxon>
        <taxon>Chaetothyriomycetidae</taxon>
        <taxon>Chaetothyriales</taxon>
        <taxon>Herpotrichiellaceae</taxon>
        <taxon>Fonsecaea</taxon>
    </lineage>
</organism>
<reference evidence="1 2" key="1">
    <citation type="submission" date="2016-04" db="EMBL/GenBank/DDBJ databases">
        <title>Draft genome of Fonsecaea erecta CBS 125763.</title>
        <authorList>
            <person name="Weiss V.A."/>
            <person name="Vicente V.A."/>
            <person name="Raittz R.T."/>
            <person name="Moreno L.F."/>
            <person name="De Souza E.M."/>
            <person name="Pedrosa F.O."/>
            <person name="Steffens M.B."/>
            <person name="Faoro H."/>
            <person name="Tadra-Sfeir M.Z."/>
            <person name="Najafzadeh M.J."/>
            <person name="Felipe M.S."/>
            <person name="Teixeira M."/>
            <person name="Sun J."/>
            <person name="Xi L."/>
            <person name="Gomes R."/>
            <person name="De Azevedo C.M."/>
            <person name="Salgado C.G."/>
            <person name="Da Silva M.B."/>
            <person name="Nascimento M.F."/>
            <person name="Queiroz-Telles F."/>
            <person name="Attili D.S."/>
            <person name="Gorbushina A."/>
        </authorList>
    </citation>
    <scope>NUCLEOTIDE SEQUENCE [LARGE SCALE GENOMIC DNA]</scope>
    <source>
        <strain evidence="1 2">CBS 125763</strain>
    </source>
</reference>
<dbReference type="Proteomes" id="UP000078343">
    <property type="component" value="Unassembled WGS sequence"/>
</dbReference>
<evidence type="ECO:0000313" key="1">
    <source>
        <dbReference type="EMBL" id="OAP53703.1"/>
    </source>
</evidence>